<dbReference type="GO" id="GO:0003677">
    <property type="term" value="F:DNA binding"/>
    <property type="evidence" value="ECO:0007669"/>
    <property type="project" value="UniProtKB-KW"/>
</dbReference>
<evidence type="ECO:0000313" key="3">
    <source>
        <dbReference type="Proteomes" id="UP000292564"/>
    </source>
</evidence>
<dbReference type="InterPro" id="IPR027395">
    <property type="entry name" value="WH_DNA-bd_dom"/>
</dbReference>
<evidence type="ECO:0000259" key="1">
    <source>
        <dbReference type="Pfam" id="PF13601"/>
    </source>
</evidence>
<name>A0A4Q7ZDD1_9ACTN</name>
<dbReference type="RefSeq" id="WP_242624654.1">
    <property type="nucleotide sequence ID" value="NZ_SHKY01000001.1"/>
</dbReference>
<proteinExistence type="predicted"/>
<gene>
    <name evidence="2" type="ORF">EV385_0420</name>
</gene>
<dbReference type="InterPro" id="IPR036390">
    <property type="entry name" value="WH_DNA-bd_sf"/>
</dbReference>
<dbReference type="Gene3D" id="1.10.10.10">
    <property type="entry name" value="Winged helix-like DNA-binding domain superfamily/Winged helix DNA-binding domain"/>
    <property type="match status" value="1"/>
</dbReference>
<dbReference type="Pfam" id="PF13601">
    <property type="entry name" value="HTH_34"/>
    <property type="match status" value="1"/>
</dbReference>
<dbReference type="AlphaFoldDB" id="A0A4Q7ZDD1"/>
<sequence length="102" mass="11174">MTGAHPRHRLDPLIHAPIRLSIMAYLSEVDRVEFALVRDAVELTAAALSKQVSMLEEAGYVTVEKGYVGKRPRTWLALAPAGRDAMARHLAALRAIADGQSR</sequence>
<dbReference type="SUPFAM" id="SSF46785">
    <property type="entry name" value="Winged helix' DNA-binding domain"/>
    <property type="match status" value="1"/>
</dbReference>
<keyword evidence="3" id="KW-1185">Reference proteome</keyword>
<protein>
    <submittedName>
        <fullName evidence="2">DNA-binding MarR family transcriptional regulator</fullName>
    </submittedName>
</protein>
<organism evidence="2 3">
    <name type="scientific">Krasilnikovia cinnamomea</name>
    <dbReference type="NCBI Taxonomy" id="349313"/>
    <lineage>
        <taxon>Bacteria</taxon>
        <taxon>Bacillati</taxon>
        <taxon>Actinomycetota</taxon>
        <taxon>Actinomycetes</taxon>
        <taxon>Micromonosporales</taxon>
        <taxon>Micromonosporaceae</taxon>
        <taxon>Krasilnikovia</taxon>
    </lineage>
</organism>
<dbReference type="PANTHER" id="PTHR37318:SF1">
    <property type="entry name" value="BSL7504 PROTEIN"/>
    <property type="match status" value="1"/>
</dbReference>
<feature type="domain" description="Winged helix DNA-binding" evidence="1">
    <location>
        <begin position="18"/>
        <end position="96"/>
    </location>
</feature>
<keyword evidence="2" id="KW-0238">DNA-binding</keyword>
<dbReference type="EMBL" id="SHKY01000001">
    <property type="protein sequence ID" value="RZU48702.1"/>
    <property type="molecule type" value="Genomic_DNA"/>
</dbReference>
<accession>A0A4Q7ZDD1</accession>
<dbReference type="PANTHER" id="PTHR37318">
    <property type="entry name" value="BSL7504 PROTEIN"/>
    <property type="match status" value="1"/>
</dbReference>
<reference evidence="2 3" key="1">
    <citation type="submission" date="2019-02" db="EMBL/GenBank/DDBJ databases">
        <title>Sequencing the genomes of 1000 actinobacteria strains.</title>
        <authorList>
            <person name="Klenk H.-P."/>
        </authorList>
    </citation>
    <scope>NUCLEOTIDE SEQUENCE [LARGE SCALE GENOMIC DNA]</scope>
    <source>
        <strain evidence="2 3">DSM 45162</strain>
    </source>
</reference>
<comment type="caution">
    <text evidence="2">The sequence shown here is derived from an EMBL/GenBank/DDBJ whole genome shotgun (WGS) entry which is preliminary data.</text>
</comment>
<evidence type="ECO:0000313" key="2">
    <source>
        <dbReference type="EMBL" id="RZU48702.1"/>
    </source>
</evidence>
<dbReference type="InterPro" id="IPR036388">
    <property type="entry name" value="WH-like_DNA-bd_sf"/>
</dbReference>
<dbReference type="Proteomes" id="UP000292564">
    <property type="component" value="Unassembled WGS sequence"/>
</dbReference>